<keyword evidence="3" id="KW-0436">Ligase</keyword>
<dbReference type="Gene3D" id="3.40.1190.10">
    <property type="entry name" value="Mur-like, catalytic domain"/>
    <property type="match status" value="1"/>
</dbReference>
<dbReference type="Gene3D" id="3.90.190.20">
    <property type="entry name" value="Mur ligase, C-terminal domain"/>
    <property type="match status" value="1"/>
</dbReference>
<reference evidence="3 4" key="1">
    <citation type="submission" date="2016-10" db="EMBL/GenBank/DDBJ databases">
        <authorList>
            <person name="Varghese N."/>
            <person name="Submissions S."/>
        </authorList>
    </citation>
    <scope>NUCLEOTIDE SEQUENCE [LARGE SCALE GENOMIC DNA]</scope>
    <source>
        <strain evidence="3 4">DSM 17997</strain>
    </source>
</reference>
<dbReference type="SUPFAM" id="SSF53244">
    <property type="entry name" value="MurD-like peptide ligases, peptide-binding domain"/>
    <property type="match status" value="1"/>
</dbReference>
<evidence type="ECO:0000259" key="1">
    <source>
        <dbReference type="Pfam" id="PF01225"/>
    </source>
</evidence>
<organism evidence="3 4">
    <name type="scientific">Rhodonellum ikkaensis</name>
    <dbReference type="NCBI Taxonomy" id="336829"/>
    <lineage>
        <taxon>Bacteria</taxon>
        <taxon>Pseudomonadati</taxon>
        <taxon>Bacteroidota</taxon>
        <taxon>Cytophagia</taxon>
        <taxon>Cytophagales</taxon>
        <taxon>Cytophagaceae</taxon>
        <taxon>Rhodonellum</taxon>
    </lineage>
</organism>
<dbReference type="InterPro" id="IPR050061">
    <property type="entry name" value="MurCDEF_pg_biosynth"/>
</dbReference>
<dbReference type="PANTHER" id="PTHR43445">
    <property type="entry name" value="UDP-N-ACETYLMURAMATE--L-ALANINE LIGASE-RELATED"/>
    <property type="match status" value="1"/>
</dbReference>
<dbReference type="SUPFAM" id="SSF53623">
    <property type="entry name" value="MurD-like peptide ligases, catalytic domain"/>
    <property type="match status" value="1"/>
</dbReference>
<dbReference type="PANTHER" id="PTHR43445:SF5">
    <property type="entry name" value="UDP-N-ACETYLMURAMATE--L-ALANYL-GAMMA-D-GLUTAMYL-MESO-2,6-DIAMINOHEPTANDIOATE LIGASE"/>
    <property type="match status" value="1"/>
</dbReference>
<protein>
    <submittedName>
        <fullName evidence="3">UDP-N-acetylmuramate: L-alanyl-gamma-D-glutamyl-meso-diaminopimelate ligase</fullName>
    </submittedName>
</protein>
<dbReference type="Pfam" id="PF08245">
    <property type="entry name" value="Mur_ligase_M"/>
    <property type="match status" value="1"/>
</dbReference>
<dbReference type="Gene3D" id="3.40.50.720">
    <property type="entry name" value="NAD(P)-binding Rossmann-like Domain"/>
    <property type="match status" value="1"/>
</dbReference>
<dbReference type="InterPro" id="IPR036565">
    <property type="entry name" value="Mur-like_cat_sf"/>
</dbReference>
<dbReference type="InterPro" id="IPR013221">
    <property type="entry name" value="Mur_ligase_cen"/>
</dbReference>
<evidence type="ECO:0000259" key="2">
    <source>
        <dbReference type="Pfam" id="PF08245"/>
    </source>
</evidence>
<proteinExistence type="predicted"/>
<gene>
    <name evidence="3" type="ORF">SAMN05444412_10923</name>
</gene>
<dbReference type="Proteomes" id="UP000199663">
    <property type="component" value="Unassembled WGS sequence"/>
</dbReference>
<dbReference type="RefSeq" id="WP_026333710.1">
    <property type="nucleotide sequence ID" value="NZ_FNQC01000009.1"/>
</dbReference>
<feature type="domain" description="Mur ligase N-terminal catalytic" evidence="1">
    <location>
        <begin position="4"/>
        <end position="100"/>
    </location>
</feature>
<dbReference type="InterPro" id="IPR000713">
    <property type="entry name" value="Mur_ligase_N"/>
</dbReference>
<dbReference type="SUPFAM" id="SSF51984">
    <property type="entry name" value="MurCD N-terminal domain"/>
    <property type="match status" value="1"/>
</dbReference>
<evidence type="ECO:0000313" key="4">
    <source>
        <dbReference type="Proteomes" id="UP000199663"/>
    </source>
</evidence>
<evidence type="ECO:0000313" key="3">
    <source>
        <dbReference type="EMBL" id="SDZ27631.1"/>
    </source>
</evidence>
<comment type="caution">
    <text evidence="3">The sequence shown here is derived from an EMBL/GenBank/DDBJ whole genome shotgun (WGS) entry which is preliminary data.</text>
</comment>
<accession>A0A1H3RQY9</accession>
<dbReference type="EMBL" id="FNQC01000009">
    <property type="protein sequence ID" value="SDZ27631.1"/>
    <property type="molecule type" value="Genomic_DNA"/>
</dbReference>
<dbReference type="GO" id="GO:0016874">
    <property type="term" value="F:ligase activity"/>
    <property type="evidence" value="ECO:0007669"/>
    <property type="project" value="UniProtKB-KW"/>
</dbReference>
<feature type="domain" description="Mur ligase central" evidence="2">
    <location>
        <begin position="110"/>
        <end position="284"/>
    </location>
</feature>
<keyword evidence="4" id="KW-1185">Reference proteome</keyword>
<sequence length="457" mass="51531">MSKKYHFIAIGGAVMHNLALSMAEKGFTVTGSDDEIYEPSRTRLEKAGILPEAKGWFPEKISPDLDAIILGMHARQDNPELIKAQELGVPVYSFPEFIYEQSQEKIRVVISGSHGKTSITSMVLHVLNAQDLDFDYLVGAQIEGFDLMVRLSTDAPMIIIEGDEYLTSPLDRRPKFFHYQHDILLMSGIAWDHFNVFPTFENYCEQFEKLVDMTPPAGTFIYCQEDSIVKQLGENCKISNVNLVPYKAHPYTIRDGKTYLITPENEIEIPIFGQHNLQNLQGALEICGSLGLSDAQFYASITSFKGAAKRQETMASSETSVLYRDFAHAPSKLKATVNAVKNQFPDRKLVAVQELHTYSSLNKDFISNYAHTFDAADEAIVYLNPKAVSLKKLELMDAQTLREGFQKEDLLVFTDINLLKTHLEAKEYAQTNLLLMSSGNYDDMDLSILKQKINQKI</sequence>
<dbReference type="Pfam" id="PF01225">
    <property type="entry name" value="Mur_ligase"/>
    <property type="match status" value="1"/>
</dbReference>
<dbReference type="InterPro" id="IPR036615">
    <property type="entry name" value="Mur_ligase_C_dom_sf"/>
</dbReference>
<name>A0A1H3RQY9_9BACT</name>